<name>T1AZT9_9ZZZZ</name>
<sequence>MSSEAATRLLIVEDDPGLQRQLKWALDEFEVEFAATRQEAVVVA</sequence>
<reference evidence="1" key="1">
    <citation type="submission" date="2013-08" db="EMBL/GenBank/DDBJ databases">
        <authorList>
            <person name="Mendez C."/>
            <person name="Richter M."/>
            <person name="Ferrer M."/>
            <person name="Sanchez J."/>
        </authorList>
    </citation>
    <scope>NUCLEOTIDE SEQUENCE</scope>
</reference>
<reference evidence="1" key="2">
    <citation type="journal article" date="2014" name="ISME J.">
        <title>Microbial stratification in low pH oxic and suboxic macroscopic growths along an acid mine drainage.</title>
        <authorList>
            <person name="Mendez-Garcia C."/>
            <person name="Mesa V."/>
            <person name="Sprenger R.R."/>
            <person name="Richter M."/>
            <person name="Diez M.S."/>
            <person name="Solano J."/>
            <person name="Bargiela R."/>
            <person name="Golyshina O.V."/>
            <person name="Manteca A."/>
            <person name="Ramos J.L."/>
            <person name="Gallego J.R."/>
            <person name="Llorente I."/>
            <person name="Martins Dos Santos V.A."/>
            <person name="Jensen O.N."/>
            <person name="Pelaez A.I."/>
            <person name="Sanchez J."/>
            <person name="Ferrer M."/>
        </authorList>
    </citation>
    <scope>NUCLEOTIDE SEQUENCE</scope>
</reference>
<dbReference type="AlphaFoldDB" id="T1AZT9"/>
<proteinExistence type="predicted"/>
<accession>T1AZT9</accession>
<protein>
    <submittedName>
        <fullName evidence="1">Uncharacterized protein</fullName>
    </submittedName>
</protein>
<gene>
    <name evidence="1" type="ORF">B2A_08389</name>
</gene>
<dbReference type="SUPFAM" id="SSF52172">
    <property type="entry name" value="CheY-like"/>
    <property type="match status" value="1"/>
</dbReference>
<dbReference type="InterPro" id="IPR011006">
    <property type="entry name" value="CheY-like_superfamily"/>
</dbReference>
<dbReference type="EMBL" id="AUZZ01006041">
    <property type="protein sequence ID" value="EQD47600.1"/>
    <property type="molecule type" value="Genomic_DNA"/>
</dbReference>
<evidence type="ECO:0000313" key="1">
    <source>
        <dbReference type="EMBL" id="EQD47600.1"/>
    </source>
</evidence>
<organism evidence="1">
    <name type="scientific">mine drainage metagenome</name>
    <dbReference type="NCBI Taxonomy" id="410659"/>
    <lineage>
        <taxon>unclassified sequences</taxon>
        <taxon>metagenomes</taxon>
        <taxon>ecological metagenomes</taxon>
    </lineage>
</organism>
<comment type="caution">
    <text evidence="1">The sequence shown here is derived from an EMBL/GenBank/DDBJ whole genome shotgun (WGS) entry which is preliminary data.</text>
</comment>
<feature type="non-terminal residue" evidence="1">
    <location>
        <position position="44"/>
    </location>
</feature>